<name>A0A1F5Z242_9BACT</name>
<accession>A0A1F5Z242</accession>
<evidence type="ECO:0000313" key="2">
    <source>
        <dbReference type="EMBL" id="OGG06520.1"/>
    </source>
</evidence>
<gene>
    <name evidence="2" type="ORF">A2777_06085</name>
</gene>
<dbReference type="Proteomes" id="UP000177354">
    <property type="component" value="Unassembled WGS sequence"/>
</dbReference>
<evidence type="ECO:0000313" key="3">
    <source>
        <dbReference type="Proteomes" id="UP000177354"/>
    </source>
</evidence>
<reference evidence="2 3" key="1">
    <citation type="journal article" date="2016" name="Nat. Commun.">
        <title>Thousands of microbial genomes shed light on interconnected biogeochemical processes in an aquifer system.</title>
        <authorList>
            <person name="Anantharaman K."/>
            <person name="Brown C.T."/>
            <person name="Hug L.A."/>
            <person name="Sharon I."/>
            <person name="Castelle C.J."/>
            <person name="Probst A.J."/>
            <person name="Thomas B.C."/>
            <person name="Singh A."/>
            <person name="Wilkins M.J."/>
            <person name="Karaoz U."/>
            <person name="Brodie E.L."/>
            <person name="Williams K.H."/>
            <person name="Hubbard S.S."/>
            <person name="Banfield J.F."/>
        </authorList>
    </citation>
    <scope>NUCLEOTIDE SEQUENCE [LARGE SCALE GENOMIC DNA]</scope>
</reference>
<organism evidence="2 3">
    <name type="scientific">Candidatus Gottesmanbacteria bacterium RIFCSPHIGHO2_01_FULL_40_15</name>
    <dbReference type="NCBI Taxonomy" id="1798376"/>
    <lineage>
        <taxon>Bacteria</taxon>
        <taxon>Candidatus Gottesmaniibacteriota</taxon>
    </lineage>
</organism>
<proteinExistence type="predicted"/>
<keyword evidence="1" id="KW-0812">Transmembrane</keyword>
<comment type="caution">
    <text evidence="2">The sequence shown here is derived from an EMBL/GenBank/DDBJ whole genome shotgun (WGS) entry which is preliminary data.</text>
</comment>
<evidence type="ECO:0000256" key="1">
    <source>
        <dbReference type="SAM" id="Phobius"/>
    </source>
</evidence>
<keyword evidence="1" id="KW-1133">Transmembrane helix</keyword>
<feature type="transmembrane region" description="Helical" evidence="1">
    <location>
        <begin position="20"/>
        <end position="41"/>
    </location>
</feature>
<keyword evidence="1" id="KW-0472">Membrane</keyword>
<dbReference type="AlphaFoldDB" id="A0A1F5Z242"/>
<sequence length="245" mass="27508">MKKINAVLSRRLIGILSGKLLRIIVLFLFFGFFILVISFLWQSLQVKKINIISADTNISGLSVFNGKNLLLIDTAEIKEKLLAGNIYLKDLTLKKIYPGQIQMDTVWRIPVARIINSSTPLYIDSEGFPAKPPPDPDLEFLPQIEVTRAVFNKNKADWRVIKAVSLINELNKKEIGVDSVGFSSSSAHIRAVVDDSVEVFMPVTADPSYLSASLQTIISRFRIEGNFIAKVDFRFDKPVVILKNE</sequence>
<protein>
    <recommendedName>
        <fullName evidence="4">POTRA domain-containing protein</fullName>
    </recommendedName>
</protein>
<dbReference type="EMBL" id="MFJF01000015">
    <property type="protein sequence ID" value="OGG06520.1"/>
    <property type="molecule type" value="Genomic_DNA"/>
</dbReference>
<evidence type="ECO:0008006" key="4">
    <source>
        <dbReference type="Google" id="ProtNLM"/>
    </source>
</evidence>